<proteinExistence type="predicted"/>
<organism evidence="1">
    <name type="scientific">bioreactor metagenome</name>
    <dbReference type="NCBI Taxonomy" id="1076179"/>
    <lineage>
        <taxon>unclassified sequences</taxon>
        <taxon>metagenomes</taxon>
        <taxon>ecological metagenomes</taxon>
    </lineage>
</organism>
<evidence type="ECO:0000313" key="1">
    <source>
        <dbReference type="EMBL" id="MPM66224.1"/>
    </source>
</evidence>
<dbReference type="EMBL" id="VSSQ01020956">
    <property type="protein sequence ID" value="MPM66224.1"/>
    <property type="molecule type" value="Genomic_DNA"/>
</dbReference>
<name>A0A645BWU3_9ZZZZ</name>
<dbReference type="AlphaFoldDB" id="A0A645BWU3"/>
<sequence>MLSVELCGPANKSRIGNSDYRNIGMSKNSDKKHQLLFGYGFEQKYYNSERSGKKRKEGFVYALEKN</sequence>
<gene>
    <name evidence="1" type="ORF">SDC9_113131</name>
</gene>
<protein>
    <submittedName>
        <fullName evidence="1">Uncharacterized protein</fullName>
    </submittedName>
</protein>
<reference evidence="1" key="1">
    <citation type="submission" date="2019-08" db="EMBL/GenBank/DDBJ databases">
        <authorList>
            <person name="Kucharzyk K."/>
            <person name="Murdoch R.W."/>
            <person name="Higgins S."/>
            <person name="Loffler F."/>
        </authorList>
    </citation>
    <scope>NUCLEOTIDE SEQUENCE</scope>
</reference>
<comment type="caution">
    <text evidence="1">The sequence shown here is derived from an EMBL/GenBank/DDBJ whole genome shotgun (WGS) entry which is preliminary data.</text>
</comment>
<accession>A0A645BWU3</accession>